<dbReference type="EMBL" id="MU004184">
    <property type="protein sequence ID" value="KAF2499399.1"/>
    <property type="molecule type" value="Genomic_DNA"/>
</dbReference>
<keyword evidence="3" id="KW-0637">Prenyltransferase</keyword>
<evidence type="ECO:0000256" key="3">
    <source>
        <dbReference type="ARBA" id="ARBA00022602"/>
    </source>
</evidence>
<accession>A0A6A6R4E8</accession>
<dbReference type="InterPro" id="IPR008930">
    <property type="entry name" value="Terpenoid_cyclase/PrenylTrfase"/>
</dbReference>
<dbReference type="AlphaFoldDB" id="A0A6A6R4E8"/>
<evidence type="ECO:0000256" key="2">
    <source>
        <dbReference type="ARBA" id="ARBA00010497"/>
    </source>
</evidence>
<dbReference type="InterPro" id="IPR045089">
    <property type="entry name" value="PGGT1B-like"/>
</dbReference>
<keyword evidence="10" id="KW-1185">Reference proteome</keyword>
<evidence type="ECO:0000256" key="1">
    <source>
        <dbReference type="ARBA" id="ARBA00001947"/>
    </source>
</evidence>
<dbReference type="Pfam" id="PF00432">
    <property type="entry name" value="Prenyltrans"/>
    <property type="match status" value="1"/>
</dbReference>
<keyword evidence="6" id="KW-0677">Repeat</keyword>
<sequence length="446" mass="49730">MAHNPPPSAASPLASAESVLNHKRHINYWRRCLKTFLPWQYTSNDSNRMSLAFFIVSALDLLGDLDNGISAEERQGFIDWVYHCQHPDGGFRAFPGTDLGELRNEENKIWDPANVPATFFALGILVILGDDLQRVKRRECLLWLTKMQRLEGGFGETLGEGGRIEGGNDTRFGYTGSGIRYMLRGYITGPVDGVPDIDVDKLVQCINISESYDGGISEAPFHEAHAGFTHCAISALYFLGRLPESSSSSDFLHDGVIRGITNLPLTLHWLASRQTAMLDEEDLYDSTESELEPSRTQTQSSFVKLSSFPLKPREVPQQEPWPSPRSLQWAGMNGRCNKIADTCYAFWVSGALTVLGHLNIIDHASLRRYLLDKTQHMVGGFGKVAGDPPDLYHAYLGLATLALMGEPGLKSFHAPLCFSQDANDRLDALEWRKKLVGDWKRESLKT</sequence>
<evidence type="ECO:0000256" key="4">
    <source>
        <dbReference type="ARBA" id="ARBA00022679"/>
    </source>
</evidence>
<dbReference type="Gene3D" id="1.50.10.20">
    <property type="match status" value="1"/>
</dbReference>
<feature type="domain" description="Prenyltransferase alpha-alpha toroid" evidence="8">
    <location>
        <begin position="20"/>
        <end position="417"/>
    </location>
</feature>
<evidence type="ECO:0000313" key="9">
    <source>
        <dbReference type="EMBL" id="KAF2499399.1"/>
    </source>
</evidence>
<name>A0A6A6R4E8_9PEZI</name>
<dbReference type="GO" id="GO:0004662">
    <property type="term" value="F:CAAX-protein geranylgeranyltransferase activity"/>
    <property type="evidence" value="ECO:0007669"/>
    <property type="project" value="TreeGrafter"/>
</dbReference>
<evidence type="ECO:0000256" key="5">
    <source>
        <dbReference type="ARBA" id="ARBA00022723"/>
    </source>
</evidence>
<comment type="cofactor">
    <cofactor evidence="1">
        <name>Zn(2+)</name>
        <dbReference type="ChEBI" id="CHEBI:29105"/>
    </cofactor>
</comment>
<proteinExistence type="inferred from homology"/>
<evidence type="ECO:0000259" key="8">
    <source>
        <dbReference type="Pfam" id="PF00432"/>
    </source>
</evidence>
<dbReference type="Proteomes" id="UP000799750">
    <property type="component" value="Unassembled WGS sequence"/>
</dbReference>
<comment type="similarity">
    <text evidence="2">Belongs to the protein prenyltransferase subunit beta family.</text>
</comment>
<dbReference type="InterPro" id="IPR001330">
    <property type="entry name" value="Prenyltrans"/>
</dbReference>
<organism evidence="9 10">
    <name type="scientific">Lophium mytilinum</name>
    <dbReference type="NCBI Taxonomy" id="390894"/>
    <lineage>
        <taxon>Eukaryota</taxon>
        <taxon>Fungi</taxon>
        <taxon>Dikarya</taxon>
        <taxon>Ascomycota</taxon>
        <taxon>Pezizomycotina</taxon>
        <taxon>Dothideomycetes</taxon>
        <taxon>Pleosporomycetidae</taxon>
        <taxon>Mytilinidiales</taxon>
        <taxon>Mytilinidiaceae</taxon>
        <taxon>Lophium</taxon>
    </lineage>
</organism>
<protein>
    <submittedName>
        <fullName evidence="9">Geranylgeranyl transferas-like protein type i beta subunit</fullName>
    </submittedName>
</protein>
<evidence type="ECO:0000256" key="6">
    <source>
        <dbReference type="ARBA" id="ARBA00022737"/>
    </source>
</evidence>
<evidence type="ECO:0000256" key="7">
    <source>
        <dbReference type="ARBA" id="ARBA00022833"/>
    </source>
</evidence>
<gene>
    <name evidence="9" type="ORF">BU16DRAFT_454635</name>
</gene>
<keyword evidence="4" id="KW-0808">Transferase</keyword>
<evidence type="ECO:0000313" key="10">
    <source>
        <dbReference type="Proteomes" id="UP000799750"/>
    </source>
</evidence>
<dbReference type="PANTHER" id="PTHR11774">
    <property type="entry name" value="GERANYLGERANYL TRANSFERASE TYPE BETA SUBUNIT"/>
    <property type="match status" value="1"/>
</dbReference>
<dbReference type="OrthoDB" id="24893at2759"/>
<keyword evidence="5" id="KW-0479">Metal-binding</keyword>
<reference evidence="9" key="1">
    <citation type="journal article" date="2020" name="Stud. Mycol.">
        <title>101 Dothideomycetes genomes: a test case for predicting lifestyles and emergence of pathogens.</title>
        <authorList>
            <person name="Haridas S."/>
            <person name="Albert R."/>
            <person name="Binder M."/>
            <person name="Bloem J."/>
            <person name="Labutti K."/>
            <person name="Salamov A."/>
            <person name="Andreopoulos B."/>
            <person name="Baker S."/>
            <person name="Barry K."/>
            <person name="Bills G."/>
            <person name="Bluhm B."/>
            <person name="Cannon C."/>
            <person name="Castanera R."/>
            <person name="Culley D."/>
            <person name="Daum C."/>
            <person name="Ezra D."/>
            <person name="Gonzalez J."/>
            <person name="Henrissat B."/>
            <person name="Kuo A."/>
            <person name="Liang C."/>
            <person name="Lipzen A."/>
            <person name="Lutzoni F."/>
            <person name="Magnuson J."/>
            <person name="Mondo S."/>
            <person name="Nolan M."/>
            <person name="Ohm R."/>
            <person name="Pangilinan J."/>
            <person name="Park H.-J."/>
            <person name="Ramirez L."/>
            <person name="Alfaro M."/>
            <person name="Sun H."/>
            <person name="Tritt A."/>
            <person name="Yoshinaga Y."/>
            <person name="Zwiers L.-H."/>
            <person name="Turgeon B."/>
            <person name="Goodwin S."/>
            <person name="Spatafora J."/>
            <person name="Crous P."/>
            <person name="Grigoriev I."/>
        </authorList>
    </citation>
    <scope>NUCLEOTIDE SEQUENCE</scope>
    <source>
        <strain evidence="9">CBS 269.34</strain>
    </source>
</reference>
<dbReference type="GO" id="GO:0046872">
    <property type="term" value="F:metal ion binding"/>
    <property type="evidence" value="ECO:0007669"/>
    <property type="project" value="UniProtKB-KW"/>
</dbReference>
<dbReference type="GO" id="GO:0005953">
    <property type="term" value="C:CAAX-protein geranylgeranyltransferase complex"/>
    <property type="evidence" value="ECO:0007669"/>
    <property type="project" value="TreeGrafter"/>
</dbReference>
<keyword evidence="7" id="KW-0862">Zinc</keyword>
<dbReference type="SUPFAM" id="SSF48239">
    <property type="entry name" value="Terpenoid cyclases/Protein prenyltransferases"/>
    <property type="match status" value="1"/>
</dbReference>
<dbReference type="PANTHER" id="PTHR11774:SF4">
    <property type="entry name" value="GERANYLGERANYL TRANSFERASE TYPE-1 SUBUNIT BETA"/>
    <property type="match status" value="1"/>
</dbReference>